<dbReference type="AlphaFoldDB" id="A7SKR5"/>
<dbReference type="STRING" id="45351.A7SKR5"/>
<dbReference type="InterPro" id="IPR013783">
    <property type="entry name" value="Ig-like_fold"/>
</dbReference>
<dbReference type="Proteomes" id="UP000001593">
    <property type="component" value="Unassembled WGS sequence"/>
</dbReference>
<evidence type="ECO:0000256" key="1">
    <source>
        <dbReference type="ARBA" id="ARBA00022729"/>
    </source>
</evidence>
<dbReference type="HOGENOM" id="CLU_804878_0_0_1"/>
<dbReference type="EMBL" id="DS469691">
    <property type="protein sequence ID" value="EDO35684.1"/>
    <property type="molecule type" value="Genomic_DNA"/>
</dbReference>
<dbReference type="PANTHER" id="PTHR36191:SF4">
    <property type="entry name" value="VWFD DOMAIN-CONTAINING PROTEIN"/>
    <property type="match status" value="1"/>
</dbReference>
<dbReference type="Pfam" id="PF13927">
    <property type="entry name" value="Ig_3"/>
    <property type="match status" value="1"/>
</dbReference>
<evidence type="ECO:0000313" key="5">
    <source>
        <dbReference type="EMBL" id="EDO35684.1"/>
    </source>
</evidence>
<dbReference type="PANTHER" id="PTHR36191">
    <property type="entry name" value="ENDO/EXONUCLEASE/PHOSPHATASE DOMAIN-CONTAINING PROTEIN-RELATED"/>
    <property type="match status" value="1"/>
</dbReference>
<feature type="chain" id="PRO_5002712866" description="Ig-like domain-containing protein" evidence="3">
    <location>
        <begin position="32"/>
        <end position="345"/>
    </location>
</feature>
<dbReference type="Gene3D" id="2.60.40.10">
    <property type="entry name" value="Immunoglobulins"/>
    <property type="match status" value="1"/>
</dbReference>
<sequence length="345" mass="38193">MRMNMMLLAVNSSMILFGTPVIFSPLPDVDAYENKTITLQCQAIGDAVISIAWLHNDTLVQNRSVNTALVISKIPLNMSGSWRCVASNHLGSQNKTFFVGVKKPSDLCVRFNTLSDATRFHSYKTTSTAQSDAFLNRTDWYAFKSPTGYYQLLTSCAPANRCNAVATGWLRGKHPTTADGVVTRTVCFHRNGDCCHSSVKVQVRNCVNQYVYKLVPPDEPLTARYCTEDHVEGDSDDVTLMTIKSQIHLEMHLTTNAKASTGVERISSHEQGGVPTPLDKRHSKEAKLTHTHERVHDYHISLLEMAKVGGLSRTSKFAEMGGALSCNSFGECLQLSAQVAQNHYF</sequence>
<feature type="signal peptide" evidence="3">
    <location>
        <begin position="1"/>
        <end position="31"/>
    </location>
</feature>
<evidence type="ECO:0000256" key="2">
    <source>
        <dbReference type="ARBA" id="ARBA00023157"/>
    </source>
</evidence>
<dbReference type="InterPro" id="IPR007110">
    <property type="entry name" value="Ig-like_dom"/>
</dbReference>
<gene>
    <name evidence="5" type="ORF">NEMVEDRAFT_v1g213814</name>
</gene>
<dbReference type="SUPFAM" id="SSF48726">
    <property type="entry name" value="Immunoglobulin"/>
    <property type="match status" value="1"/>
</dbReference>
<evidence type="ECO:0000259" key="4">
    <source>
        <dbReference type="PROSITE" id="PS50835"/>
    </source>
</evidence>
<evidence type="ECO:0000256" key="3">
    <source>
        <dbReference type="SAM" id="SignalP"/>
    </source>
</evidence>
<keyword evidence="2" id="KW-1015">Disulfide bond</keyword>
<name>A7SKR5_NEMVE</name>
<dbReference type="InterPro" id="IPR057774">
    <property type="entry name" value="D8C_UMOD/GP2/OIT3-like"/>
</dbReference>
<keyword evidence="1 3" id="KW-0732">Signal</keyword>
<accession>A7SKR5</accession>
<dbReference type="InParanoid" id="A7SKR5"/>
<keyword evidence="6" id="KW-1185">Reference proteome</keyword>
<dbReference type="InterPro" id="IPR036179">
    <property type="entry name" value="Ig-like_dom_sf"/>
</dbReference>
<proteinExistence type="predicted"/>
<dbReference type="Pfam" id="PF23283">
    <property type="entry name" value="D8C_UMOD"/>
    <property type="match status" value="1"/>
</dbReference>
<reference evidence="5 6" key="1">
    <citation type="journal article" date="2007" name="Science">
        <title>Sea anemone genome reveals ancestral eumetazoan gene repertoire and genomic organization.</title>
        <authorList>
            <person name="Putnam N.H."/>
            <person name="Srivastava M."/>
            <person name="Hellsten U."/>
            <person name="Dirks B."/>
            <person name="Chapman J."/>
            <person name="Salamov A."/>
            <person name="Terry A."/>
            <person name="Shapiro H."/>
            <person name="Lindquist E."/>
            <person name="Kapitonov V.V."/>
            <person name="Jurka J."/>
            <person name="Genikhovich G."/>
            <person name="Grigoriev I.V."/>
            <person name="Lucas S.M."/>
            <person name="Steele R.E."/>
            <person name="Finnerty J.R."/>
            <person name="Technau U."/>
            <person name="Martindale M.Q."/>
            <person name="Rokhsar D.S."/>
        </authorList>
    </citation>
    <scope>NUCLEOTIDE SEQUENCE [LARGE SCALE GENOMIC DNA]</scope>
    <source>
        <strain evidence="6">CH2 X CH6</strain>
    </source>
</reference>
<organism evidence="5 6">
    <name type="scientific">Nematostella vectensis</name>
    <name type="common">Starlet sea anemone</name>
    <dbReference type="NCBI Taxonomy" id="45351"/>
    <lineage>
        <taxon>Eukaryota</taxon>
        <taxon>Metazoa</taxon>
        <taxon>Cnidaria</taxon>
        <taxon>Anthozoa</taxon>
        <taxon>Hexacorallia</taxon>
        <taxon>Actiniaria</taxon>
        <taxon>Edwardsiidae</taxon>
        <taxon>Nematostella</taxon>
    </lineage>
</organism>
<protein>
    <recommendedName>
        <fullName evidence="4">Ig-like domain-containing protein</fullName>
    </recommendedName>
</protein>
<dbReference type="PROSITE" id="PS50835">
    <property type="entry name" value="IG_LIKE"/>
    <property type="match status" value="1"/>
</dbReference>
<evidence type="ECO:0000313" key="6">
    <source>
        <dbReference type="Proteomes" id="UP000001593"/>
    </source>
</evidence>
<feature type="domain" description="Ig-like" evidence="4">
    <location>
        <begin position="20"/>
        <end position="98"/>
    </location>
</feature>
<dbReference type="PhylomeDB" id="A7SKR5"/>